<sequence length="462" mass="51665">MVSMLLEEAMGRSALMALAQKYNGLAILWEHRFYGASPPFEIENKTGVALAGYDAYKYLTTEHALEDIVYFARNFQPSTLRKYWLMLSPSNTPWIFIGGSYPGIRAAVARQRNPEICFASWASSAPVQAQVDMSVYFNPIQQAMTDNCSKDVHIAVDYADKVFQYGSRDEVLLLRQEIYMTGRANPAINKGLHSVDNFPLSPTDMTLWEVSQILSTPFQHTSHNFQLYGFDSALLSFCKYLEQYDPSASILFPHSASANEVEAFRDWIQASHSSTSTRVDQGSGFSLPPSSLGDGVSWNWQYCSEFGFLQSSNTTNPFNLISRFDNISSEESNICADTFPYAPQRPNVSVINDKYGGWKMAPSNAMFSNGEMDPWRTLGVQADLEINPNAVIRKSTKTIPTCNIPPPNGEVFGQVYPAQVHISDLLSSFYIEIEDQPSPFEAGFDLFTKALNESLPCFNGLH</sequence>
<dbReference type="OrthoDB" id="1735038at2759"/>
<dbReference type="InterPro" id="IPR029058">
    <property type="entry name" value="AB_hydrolase_fold"/>
</dbReference>
<evidence type="ECO:0000256" key="2">
    <source>
        <dbReference type="ARBA" id="ARBA00022670"/>
    </source>
</evidence>
<dbReference type="GO" id="GO:0006508">
    <property type="term" value="P:proteolysis"/>
    <property type="evidence" value="ECO:0007669"/>
    <property type="project" value="UniProtKB-KW"/>
</dbReference>
<protein>
    <recommendedName>
        <fullName evidence="8">Serine carboxypeptidase S28</fullName>
    </recommendedName>
</protein>
<dbReference type="GO" id="GO:0008239">
    <property type="term" value="F:dipeptidyl-peptidase activity"/>
    <property type="evidence" value="ECO:0007669"/>
    <property type="project" value="TreeGrafter"/>
</dbReference>
<keyword evidence="4" id="KW-0378">Hydrolase</keyword>
<accession>A0A5N6JNZ3</accession>
<keyword evidence="7" id="KW-1185">Reference proteome</keyword>
<evidence type="ECO:0000313" key="7">
    <source>
        <dbReference type="Proteomes" id="UP000326757"/>
    </source>
</evidence>
<dbReference type="AlphaFoldDB" id="A0A5N6JNZ3"/>
<dbReference type="PANTHER" id="PTHR11010">
    <property type="entry name" value="PROTEASE S28 PRO-X CARBOXYPEPTIDASE-RELATED"/>
    <property type="match status" value="1"/>
</dbReference>
<evidence type="ECO:0000256" key="1">
    <source>
        <dbReference type="ARBA" id="ARBA00011079"/>
    </source>
</evidence>
<evidence type="ECO:0008006" key="8">
    <source>
        <dbReference type="Google" id="ProtNLM"/>
    </source>
</evidence>
<keyword evidence="2" id="KW-0645">Protease</keyword>
<dbReference type="EMBL" id="VIGI01000018">
    <property type="protein sequence ID" value="KAB8290236.1"/>
    <property type="molecule type" value="Genomic_DNA"/>
</dbReference>
<keyword evidence="3" id="KW-0732">Signal</keyword>
<dbReference type="GO" id="GO:0070008">
    <property type="term" value="F:serine-type exopeptidase activity"/>
    <property type="evidence" value="ECO:0007669"/>
    <property type="project" value="InterPro"/>
</dbReference>
<reference evidence="6 7" key="1">
    <citation type="submission" date="2019-06" db="EMBL/GenBank/DDBJ databases">
        <title>Genome Sequence of the Brown Rot Fungal Pathogen Monilinia laxa.</title>
        <authorList>
            <person name="De Miccolis Angelini R.M."/>
            <person name="Landi L."/>
            <person name="Abate D."/>
            <person name="Pollastro S."/>
            <person name="Romanazzi G."/>
            <person name="Faretra F."/>
        </authorList>
    </citation>
    <scope>NUCLEOTIDE SEQUENCE [LARGE SCALE GENOMIC DNA]</scope>
    <source>
        <strain evidence="6 7">Mlax316</strain>
    </source>
</reference>
<organism evidence="6 7">
    <name type="scientific">Monilinia laxa</name>
    <name type="common">Brown rot fungus</name>
    <name type="synonym">Sclerotinia laxa</name>
    <dbReference type="NCBI Taxonomy" id="61186"/>
    <lineage>
        <taxon>Eukaryota</taxon>
        <taxon>Fungi</taxon>
        <taxon>Dikarya</taxon>
        <taxon>Ascomycota</taxon>
        <taxon>Pezizomycotina</taxon>
        <taxon>Leotiomycetes</taxon>
        <taxon>Helotiales</taxon>
        <taxon>Sclerotiniaceae</taxon>
        <taxon>Monilinia</taxon>
    </lineage>
</organism>
<dbReference type="Pfam" id="PF05577">
    <property type="entry name" value="Peptidase_S28"/>
    <property type="match status" value="1"/>
</dbReference>
<dbReference type="InterPro" id="IPR008758">
    <property type="entry name" value="Peptidase_S28"/>
</dbReference>
<comment type="caution">
    <text evidence="6">The sequence shown here is derived from an EMBL/GenBank/DDBJ whole genome shotgun (WGS) entry which is preliminary data.</text>
</comment>
<name>A0A5N6JNZ3_MONLA</name>
<dbReference type="Gene3D" id="3.40.50.1820">
    <property type="entry name" value="alpha/beta hydrolase"/>
    <property type="match status" value="2"/>
</dbReference>
<dbReference type="PANTHER" id="PTHR11010:SF109">
    <property type="entry name" value="PEPTIDASE, FAMILY S28, PUTATIVE (AFU_ORTHOLOGUE AFUA_4G03790)-RELATED"/>
    <property type="match status" value="1"/>
</dbReference>
<evidence type="ECO:0000256" key="3">
    <source>
        <dbReference type="ARBA" id="ARBA00022729"/>
    </source>
</evidence>
<dbReference type="Proteomes" id="UP000326757">
    <property type="component" value="Unassembled WGS sequence"/>
</dbReference>
<proteinExistence type="inferred from homology"/>
<evidence type="ECO:0000256" key="4">
    <source>
        <dbReference type="ARBA" id="ARBA00022801"/>
    </source>
</evidence>
<evidence type="ECO:0000256" key="5">
    <source>
        <dbReference type="ARBA" id="ARBA00023180"/>
    </source>
</evidence>
<evidence type="ECO:0000313" key="6">
    <source>
        <dbReference type="EMBL" id="KAB8290236.1"/>
    </source>
</evidence>
<gene>
    <name evidence="6" type="ORF">EYC80_011104</name>
</gene>
<keyword evidence="5" id="KW-0325">Glycoprotein</keyword>
<comment type="similarity">
    <text evidence="1">Belongs to the peptidase S28 family.</text>
</comment>